<accession>A0A078FJI2</accession>
<dbReference type="Gramene" id="CDY13147">
    <property type="protein sequence ID" value="CDY13147"/>
    <property type="gene ID" value="GSBRNA2T00071007001"/>
</dbReference>
<dbReference type="Proteomes" id="UP001295469">
    <property type="component" value="Chromosome C04"/>
</dbReference>
<evidence type="ECO:0000313" key="4">
    <source>
        <dbReference type="Proteomes" id="UP000028999"/>
    </source>
</evidence>
<evidence type="ECO:0000313" key="2">
    <source>
        <dbReference type="EMBL" id="CAF1853606.1"/>
    </source>
</evidence>
<dbReference type="Proteomes" id="UP000028999">
    <property type="component" value="Unassembled WGS sequence"/>
</dbReference>
<gene>
    <name evidence="3" type="primary">BnaC04g26880D</name>
    <name evidence="2" type="ORF">DARMORV10_C04P38750.1</name>
    <name evidence="3" type="ORF">GSBRNA2T00071007001</name>
</gene>
<evidence type="ECO:0000313" key="3">
    <source>
        <dbReference type="EMBL" id="CDY13147.1"/>
    </source>
</evidence>
<organism evidence="3 4">
    <name type="scientific">Brassica napus</name>
    <name type="common">Rape</name>
    <dbReference type="NCBI Taxonomy" id="3708"/>
    <lineage>
        <taxon>Eukaryota</taxon>
        <taxon>Viridiplantae</taxon>
        <taxon>Streptophyta</taxon>
        <taxon>Embryophyta</taxon>
        <taxon>Tracheophyta</taxon>
        <taxon>Spermatophyta</taxon>
        <taxon>Magnoliopsida</taxon>
        <taxon>eudicotyledons</taxon>
        <taxon>Gunneridae</taxon>
        <taxon>Pentapetalae</taxon>
        <taxon>rosids</taxon>
        <taxon>malvids</taxon>
        <taxon>Brassicales</taxon>
        <taxon>Brassicaceae</taxon>
        <taxon>Brassiceae</taxon>
        <taxon>Brassica</taxon>
    </lineage>
</organism>
<name>A0A078FJI2_BRANA</name>
<feature type="compositionally biased region" description="Low complexity" evidence="1">
    <location>
        <begin position="13"/>
        <end position="24"/>
    </location>
</feature>
<reference evidence="3 4" key="1">
    <citation type="journal article" date="2014" name="Science">
        <title>Plant genetics. Early allopolyploid evolution in the post-Neolithic Brassica napus oilseed genome.</title>
        <authorList>
            <person name="Chalhoub B."/>
            <person name="Denoeud F."/>
            <person name="Liu S."/>
            <person name="Parkin I.A."/>
            <person name="Tang H."/>
            <person name="Wang X."/>
            <person name="Chiquet J."/>
            <person name="Belcram H."/>
            <person name="Tong C."/>
            <person name="Samans B."/>
            <person name="Correa M."/>
            <person name="Da Silva C."/>
            <person name="Just J."/>
            <person name="Falentin C."/>
            <person name="Koh C.S."/>
            <person name="Le Clainche I."/>
            <person name="Bernard M."/>
            <person name="Bento P."/>
            <person name="Noel B."/>
            <person name="Labadie K."/>
            <person name="Alberti A."/>
            <person name="Charles M."/>
            <person name="Arnaud D."/>
            <person name="Guo H."/>
            <person name="Daviaud C."/>
            <person name="Alamery S."/>
            <person name="Jabbari K."/>
            <person name="Zhao M."/>
            <person name="Edger P.P."/>
            <person name="Chelaifa H."/>
            <person name="Tack D."/>
            <person name="Lassalle G."/>
            <person name="Mestiri I."/>
            <person name="Schnel N."/>
            <person name="Le Paslier M.C."/>
            <person name="Fan G."/>
            <person name="Renault V."/>
            <person name="Bayer P.E."/>
            <person name="Golicz A.A."/>
            <person name="Manoli S."/>
            <person name="Lee T.H."/>
            <person name="Thi V.H."/>
            <person name="Chalabi S."/>
            <person name="Hu Q."/>
            <person name="Fan C."/>
            <person name="Tollenaere R."/>
            <person name="Lu Y."/>
            <person name="Battail C."/>
            <person name="Shen J."/>
            <person name="Sidebottom C.H."/>
            <person name="Wang X."/>
            <person name="Canaguier A."/>
            <person name="Chauveau A."/>
            <person name="Berard A."/>
            <person name="Deniot G."/>
            <person name="Guan M."/>
            <person name="Liu Z."/>
            <person name="Sun F."/>
            <person name="Lim Y.P."/>
            <person name="Lyons E."/>
            <person name="Town C.D."/>
            <person name="Bancroft I."/>
            <person name="Wang X."/>
            <person name="Meng J."/>
            <person name="Ma J."/>
            <person name="Pires J.C."/>
            <person name="King G.J."/>
            <person name="Brunel D."/>
            <person name="Delourme R."/>
            <person name="Renard M."/>
            <person name="Aury J.M."/>
            <person name="Adams K.L."/>
            <person name="Batley J."/>
            <person name="Snowdon R.J."/>
            <person name="Tost J."/>
            <person name="Edwards D."/>
            <person name="Zhou Y."/>
            <person name="Hua W."/>
            <person name="Sharpe A.G."/>
            <person name="Paterson A.H."/>
            <person name="Guan C."/>
            <person name="Wincker P."/>
        </authorList>
    </citation>
    <scope>NUCLEOTIDE SEQUENCE [LARGE SCALE GENOMIC DNA]</scope>
    <source>
        <strain evidence="4">cv. Darmor-bzh</strain>
    </source>
</reference>
<dbReference type="AlphaFoldDB" id="A0A078FJI2"/>
<feature type="region of interest" description="Disordered" evidence="1">
    <location>
        <begin position="1"/>
        <end position="34"/>
    </location>
</feature>
<protein>
    <submittedName>
        <fullName evidence="2">(rape) hypothetical protein</fullName>
    </submittedName>
    <submittedName>
        <fullName evidence="3">BnaC04g26880D protein</fullName>
    </submittedName>
</protein>
<reference evidence="2" key="3">
    <citation type="submission" date="2021-01" db="EMBL/GenBank/DDBJ databases">
        <authorList>
            <consortium name="Genoscope - CEA"/>
            <person name="William W."/>
        </authorList>
    </citation>
    <scope>NUCLEOTIDE SEQUENCE</scope>
</reference>
<keyword evidence="4" id="KW-1185">Reference proteome</keyword>
<evidence type="ECO:0000256" key="1">
    <source>
        <dbReference type="SAM" id="MobiDB-lite"/>
    </source>
</evidence>
<dbReference type="EMBL" id="HG994368">
    <property type="protein sequence ID" value="CAF1853606.1"/>
    <property type="molecule type" value="Genomic_DNA"/>
</dbReference>
<dbReference type="EMBL" id="LK032032">
    <property type="protein sequence ID" value="CDY13147.1"/>
    <property type="molecule type" value="Genomic_DNA"/>
</dbReference>
<reference evidence="3" key="2">
    <citation type="submission" date="2014-06" db="EMBL/GenBank/DDBJ databases">
        <authorList>
            <person name="Genoscope - CEA"/>
        </authorList>
    </citation>
    <scope>NUCLEOTIDE SEQUENCE</scope>
</reference>
<dbReference type="PaxDb" id="3708-A0A078FJI2"/>
<sequence>MDLKPPLTKVIGDSSHPSISDSPTSFPPTVSPDPLTSECRAKGFLYSSKQSHSVKGTYS</sequence>
<proteinExistence type="predicted"/>